<dbReference type="Proteomes" id="UP001164929">
    <property type="component" value="Chromosome 12"/>
</dbReference>
<sequence>MLKDEDLTEKPEADVDPTRFIQQVPMEINEDLTMEGHPSGGATIIPPSHVHLQTLKPILRGSPHVSGSILYDSYELRAVTNQLNQAMQGYNGSPNLLSFLKSPLYSQRLHRIYRQNSKSPKGITYPKLAHVSFDRKASSTCTKSASGSLVSRLWQKVKKGLSRTKPLARVNHIVQGPA</sequence>
<reference evidence="1" key="1">
    <citation type="journal article" date="2023" name="Mol. Ecol. Resour.">
        <title>Chromosome-level genome assembly of a triploid poplar Populus alba 'Berolinensis'.</title>
        <authorList>
            <person name="Chen S."/>
            <person name="Yu Y."/>
            <person name="Wang X."/>
            <person name="Wang S."/>
            <person name="Zhang T."/>
            <person name="Zhou Y."/>
            <person name="He R."/>
            <person name="Meng N."/>
            <person name="Wang Y."/>
            <person name="Liu W."/>
            <person name="Liu Z."/>
            <person name="Liu J."/>
            <person name="Guo Q."/>
            <person name="Huang H."/>
            <person name="Sederoff R.R."/>
            <person name="Wang G."/>
            <person name="Qu G."/>
            <person name="Chen S."/>
        </authorList>
    </citation>
    <scope>NUCLEOTIDE SEQUENCE</scope>
    <source>
        <strain evidence="1">SC-2020</strain>
    </source>
</reference>
<proteinExistence type="predicted"/>
<comment type="caution">
    <text evidence="1">The sequence shown here is derived from an EMBL/GenBank/DDBJ whole genome shotgun (WGS) entry which is preliminary data.</text>
</comment>
<dbReference type="EMBL" id="JAQIZT010000012">
    <property type="protein sequence ID" value="KAJ6977308.1"/>
    <property type="molecule type" value="Genomic_DNA"/>
</dbReference>
<keyword evidence="2" id="KW-1185">Reference proteome</keyword>
<gene>
    <name evidence="1" type="ORF">NC653_029269</name>
</gene>
<name>A0AAD6M1N3_9ROSI</name>
<accession>A0AAD6M1N3</accession>
<dbReference type="AlphaFoldDB" id="A0AAD6M1N3"/>
<evidence type="ECO:0000313" key="2">
    <source>
        <dbReference type="Proteomes" id="UP001164929"/>
    </source>
</evidence>
<evidence type="ECO:0000313" key="1">
    <source>
        <dbReference type="EMBL" id="KAJ6977308.1"/>
    </source>
</evidence>
<protein>
    <submittedName>
        <fullName evidence="1">Uncharacterized protein</fullName>
    </submittedName>
</protein>
<organism evidence="1 2">
    <name type="scientific">Populus alba x Populus x berolinensis</name>
    <dbReference type="NCBI Taxonomy" id="444605"/>
    <lineage>
        <taxon>Eukaryota</taxon>
        <taxon>Viridiplantae</taxon>
        <taxon>Streptophyta</taxon>
        <taxon>Embryophyta</taxon>
        <taxon>Tracheophyta</taxon>
        <taxon>Spermatophyta</taxon>
        <taxon>Magnoliopsida</taxon>
        <taxon>eudicotyledons</taxon>
        <taxon>Gunneridae</taxon>
        <taxon>Pentapetalae</taxon>
        <taxon>rosids</taxon>
        <taxon>fabids</taxon>
        <taxon>Malpighiales</taxon>
        <taxon>Salicaceae</taxon>
        <taxon>Saliceae</taxon>
        <taxon>Populus</taxon>
    </lineage>
</organism>